<dbReference type="GO" id="GO:0006457">
    <property type="term" value="P:protein folding"/>
    <property type="evidence" value="ECO:0007669"/>
    <property type="project" value="InterPro"/>
</dbReference>
<comment type="similarity">
    <text evidence="1 4 6">Belongs to the GrpE family.</text>
</comment>
<comment type="function">
    <text evidence="4 5">Participates actively in the response to hyperosmotic and heat shock by preventing the aggregation of stress-denatured proteins, in association with DnaK and GrpE. It is the nucleotide exchange factor for DnaK and may function as a thermosensor. Unfolded proteins bind initially to DnaJ; upon interaction with the DnaJ-bound protein, DnaK hydrolyzes its bound ATP, resulting in the formation of a stable complex. GrpE releases ADP from DnaK; ATP binding to DnaK triggers the release of the substrate protein, thus completing the reaction cycle. Several rounds of ATP-dependent interactions between DnaJ, DnaK and GrpE are required for fully efficient folding.</text>
</comment>
<protein>
    <recommendedName>
        <fullName evidence="4 5">Protein GrpE</fullName>
    </recommendedName>
    <alternativeName>
        <fullName evidence="4">HSP-70 cofactor</fullName>
    </alternativeName>
</protein>
<evidence type="ECO:0000256" key="2">
    <source>
        <dbReference type="ARBA" id="ARBA00023016"/>
    </source>
</evidence>
<gene>
    <name evidence="4" type="primary">grpE</name>
    <name evidence="8" type="ORF">ISQ19_05620</name>
</gene>
<dbReference type="AlphaFoldDB" id="A0A937HIN1"/>
<keyword evidence="2 4" id="KW-0346">Stress response</keyword>
<evidence type="ECO:0000313" key="9">
    <source>
        <dbReference type="Proteomes" id="UP000785783"/>
    </source>
</evidence>
<dbReference type="InterPro" id="IPR000740">
    <property type="entry name" value="GrpE"/>
</dbReference>
<comment type="subunit">
    <text evidence="4">Homodimer.</text>
</comment>
<sequence length="198" mass="21693">MPQMQDDETELPETPATEIPEAETPATETEAEANEEAVAQMPEEAAEPTPEERLAEVNDQLLRTLAELENTRKRAERDRGEALKFGAMSFARDMLGVADNLQRALKAIADMDTDLPEATQGLLDGVAATERDLLAALARHKVTPLQPMGEKFDPNLHEAMFEAPGTGQENGTIIEVVETGYLMEERLLRPAKVGIAKD</sequence>
<dbReference type="Gene3D" id="3.90.20.20">
    <property type="match status" value="1"/>
</dbReference>
<dbReference type="SUPFAM" id="SSF51064">
    <property type="entry name" value="Head domain of nucleotide exchange factor GrpE"/>
    <property type="match status" value="1"/>
</dbReference>
<dbReference type="EMBL" id="JADHOK010000078">
    <property type="protein sequence ID" value="MBL6762157.1"/>
    <property type="molecule type" value="Genomic_DNA"/>
</dbReference>
<dbReference type="GO" id="GO:0000774">
    <property type="term" value="F:adenyl-nucleotide exchange factor activity"/>
    <property type="evidence" value="ECO:0007669"/>
    <property type="project" value="InterPro"/>
</dbReference>
<comment type="subcellular location">
    <subcellularLocation>
        <location evidence="4">Cytoplasm</location>
    </subcellularLocation>
</comment>
<dbReference type="PROSITE" id="PS01071">
    <property type="entry name" value="GRPE"/>
    <property type="match status" value="1"/>
</dbReference>
<evidence type="ECO:0000313" key="8">
    <source>
        <dbReference type="EMBL" id="MBL6762157.1"/>
    </source>
</evidence>
<evidence type="ECO:0000256" key="3">
    <source>
        <dbReference type="ARBA" id="ARBA00023186"/>
    </source>
</evidence>
<dbReference type="HAMAP" id="MF_01151">
    <property type="entry name" value="GrpE"/>
    <property type="match status" value="1"/>
</dbReference>
<dbReference type="SUPFAM" id="SSF58014">
    <property type="entry name" value="Coiled-coil domain of nucleotide exchange factor GrpE"/>
    <property type="match status" value="1"/>
</dbReference>
<dbReference type="Pfam" id="PF01025">
    <property type="entry name" value="GrpE"/>
    <property type="match status" value="1"/>
</dbReference>
<feature type="compositionally biased region" description="Low complexity" evidence="7">
    <location>
        <begin position="12"/>
        <end position="28"/>
    </location>
</feature>
<dbReference type="PRINTS" id="PR00773">
    <property type="entry name" value="GRPEPROTEIN"/>
</dbReference>
<proteinExistence type="inferred from homology"/>
<dbReference type="Gene3D" id="2.30.22.10">
    <property type="entry name" value="Head domain of nucleotide exchange factor GrpE"/>
    <property type="match status" value="1"/>
</dbReference>
<dbReference type="InterPro" id="IPR009012">
    <property type="entry name" value="GrpE_head"/>
</dbReference>
<dbReference type="GO" id="GO:0051087">
    <property type="term" value="F:protein-folding chaperone binding"/>
    <property type="evidence" value="ECO:0007669"/>
    <property type="project" value="InterPro"/>
</dbReference>
<dbReference type="GO" id="GO:0005737">
    <property type="term" value="C:cytoplasm"/>
    <property type="evidence" value="ECO:0007669"/>
    <property type="project" value="UniProtKB-SubCell"/>
</dbReference>
<dbReference type="GO" id="GO:0042803">
    <property type="term" value="F:protein homodimerization activity"/>
    <property type="evidence" value="ECO:0007669"/>
    <property type="project" value="InterPro"/>
</dbReference>
<evidence type="ECO:0000256" key="7">
    <source>
        <dbReference type="SAM" id="MobiDB-lite"/>
    </source>
</evidence>
<comment type="caution">
    <text evidence="8">The sequence shown here is derived from an EMBL/GenBank/DDBJ whole genome shotgun (WGS) entry which is preliminary data.</text>
</comment>
<dbReference type="PANTHER" id="PTHR21237:SF23">
    <property type="entry name" value="GRPE PROTEIN HOMOLOG, MITOCHONDRIAL"/>
    <property type="match status" value="1"/>
</dbReference>
<dbReference type="InterPro" id="IPR013805">
    <property type="entry name" value="GrpE_CC"/>
</dbReference>
<dbReference type="CDD" id="cd00446">
    <property type="entry name" value="GrpE"/>
    <property type="match status" value="1"/>
</dbReference>
<keyword evidence="4" id="KW-0963">Cytoplasm</keyword>
<evidence type="ECO:0000256" key="1">
    <source>
        <dbReference type="ARBA" id="ARBA00009054"/>
    </source>
</evidence>
<dbReference type="Proteomes" id="UP000785783">
    <property type="component" value="Unassembled WGS sequence"/>
</dbReference>
<organism evidence="8 9">
    <name type="scientific">PS1 clade bacterium</name>
    <dbReference type="NCBI Taxonomy" id="2175152"/>
    <lineage>
        <taxon>Bacteria</taxon>
        <taxon>Pseudomonadati</taxon>
        <taxon>Pseudomonadota</taxon>
        <taxon>Alphaproteobacteria</taxon>
        <taxon>PS1 clade</taxon>
    </lineage>
</organism>
<evidence type="ECO:0000256" key="5">
    <source>
        <dbReference type="RuleBase" id="RU000639"/>
    </source>
</evidence>
<evidence type="ECO:0000256" key="6">
    <source>
        <dbReference type="RuleBase" id="RU004478"/>
    </source>
</evidence>
<evidence type="ECO:0000256" key="4">
    <source>
        <dbReference type="HAMAP-Rule" id="MF_01151"/>
    </source>
</evidence>
<accession>A0A937HIN1</accession>
<feature type="region of interest" description="Disordered" evidence="7">
    <location>
        <begin position="1"/>
        <end position="53"/>
    </location>
</feature>
<keyword evidence="3 4" id="KW-0143">Chaperone</keyword>
<dbReference type="PANTHER" id="PTHR21237">
    <property type="entry name" value="GRPE PROTEIN"/>
    <property type="match status" value="1"/>
</dbReference>
<feature type="compositionally biased region" description="Acidic residues" evidence="7">
    <location>
        <begin position="1"/>
        <end position="11"/>
    </location>
</feature>
<reference evidence="8" key="1">
    <citation type="submission" date="2020-10" db="EMBL/GenBank/DDBJ databases">
        <title>Microbiome of the Black Sea water column analyzed by genome centric metagenomics.</title>
        <authorList>
            <person name="Cabello-Yeves P.J."/>
            <person name="Callieri C."/>
            <person name="Picazo A."/>
            <person name="Mehrshad M."/>
            <person name="Haro-Moreno J.M."/>
            <person name="Roda-Garcia J."/>
            <person name="Dzembekova N."/>
            <person name="Slabakova V."/>
            <person name="Slabakova N."/>
            <person name="Moncheva S."/>
            <person name="Rodriguez-Valera F."/>
        </authorList>
    </citation>
    <scope>NUCLEOTIDE SEQUENCE</scope>
    <source>
        <strain evidence="8">BS307-5m-G5</strain>
    </source>
</reference>
<dbReference type="GO" id="GO:0051082">
    <property type="term" value="F:unfolded protein binding"/>
    <property type="evidence" value="ECO:0007669"/>
    <property type="project" value="TreeGrafter"/>
</dbReference>
<name>A0A937HIN1_9PROT</name>